<feature type="compositionally biased region" description="Polar residues" evidence="1">
    <location>
        <begin position="65"/>
        <end position="74"/>
    </location>
</feature>
<dbReference type="GO" id="GO:0005737">
    <property type="term" value="C:cytoplasm"/>
    <property type="evidence" value="ECO:0007669"/>
    <property type="project" value="TreeGrafter"/>
</dbReference>
<evidence type="ECO:0000256" key="1">
    <source>
        <dbReference type="SAM" id="MobiDB-lite"/>
    </source>
</evidence>
<organism evidence="2 3">
    <name type="scientific">Haloferax volcanii (strain ATCC 29605 / DSM 3757 / JCM 8879 / NBRC 14742 / NCIMB 2012 / VKM B-1768 / DS2)</name>
    <name type="common">Halobacterium volcanii</name>
    <dbReference type="NCBI Taxonomy" id="309800"/>
    <lineage>
        <taxon>Archaea</taxon>
        <taxon>Methanobacteriati</taxon>
        <taxon>Methanobacteriota</taxon>
        <taxon>Stenosarchaea group</taxon>
        <taxon>Halobacteria</taxon>
        <taxon>Halobacteriales</taxon>
        <taxon>Haloferacaceae</taxon>
        <taxon>Haloferax</taxon>
    </lineage>
</organism>
<sequence>MVRILSADAVGELLSLAELFPVVEEAFVKQGRGEVERPPRPHFPVGIDTDRVRDGTNGNGVASAGTETRSGSEPTEQDGPLGTGLTMPAYIHGREVYATKLAAVHPENCAHGLPTVNAQVVLTDATTGLPLALLDGTTITSARTGCIGGLAAESLGTDPVRLGVLGAGAQARWQSRAIAVGSAVESVRVYSPSDSREACAADLREDGIPAEAVDSPEAAVSGANVVVTATTSETPVFDGSWLDPGTLVVAVGAYTPEARELDAETFERAARVFADVPGEVADIGDVRGAGIDESDLLPLSAVFEGDAGRESDDEILVVESVGSAVLDAATAEYLYEKSNARGVGEEVGL</sequence>
<gene>
    <name evidence="2" type="ORF">C498_17910</name>
</gene>
<dbReference type="AlphaFoldDB" id="A0A384LFZ9"/>
<dbReference type="PANTHER" id="PTHR13812:SF19">
    <property type="entry name" value="KETIMINE REDUCTASE MU-CRYSTALLIN"/>
    <property type="match status" value="1"/>
</dbReference>
<dbReference type="GeneID" id="8924977"/>
<dbReference type="RefSeq" id="WP_004044801.1">
    <property type="nucleotide sequence ID" value="NC_013967.1"/>
</dbReference>
<protein>
    <submittedName>
        <fullName evidence="2">Ornithine cyclodeaminase</fullName>
    </submittedName>
</protein>
<dbReference type="Gene3D" id="3.30.1780.10">
    <property type="entry name" value="ornithine cyclodeaminase, domain 1"/>
    <property type="match status" value="1"/>
</dbReference>
<dbReference type="SUPFAM" id="SSF51735">
    <property type="entry name" value="NAD(P)-binding Rossmann-fold domains"/>
    <property type="match status" value="1"/>
</dbReference>
<feature type="region of interest" description="Disordered" evidence="1">
    <location>
        <begin position="33"/>
        <end position="83"/>
    </location>
</feature>
<reference evidence="2 3" key="2">
    <citation type="journal article" date="2014" name="PLoS Genet.">
        <title>Phylogenetically driven sequencing of extremely halophilic archaea reveals strategies for static and dynamic osmo-response.</title>
        <authorList>
            <person name="Becker E.A."/>
            <person name="Seitzer P.M."/>
            <person name="Tritt A."/>
            <person name="Larsen D."/>
            <person name="Krusor M."/>
            <person name="Yao A.I."/>
            <person name="Wu D."/>
            <person name="Madern D."/>
            <person name="Eisen J.A."/>
            <person name="Darling A.E."/>
            <person name="Facciotti M.T."/>
        </authorList>
    </citation>
    <scope>NUCLEOTIDE SEQUENCE [LARGE SCALE GENOMIC DNA]</scope>
    <source>
        <strain evidence="3">ATCC 29605 / DSM 3757 / JCM 8879 / NBRC 14742 / NCIMB 2012 / VKM B-1768 / DS2</strain>
    </source>
</reference>
<evidence type="ECO:0000313" key="2">
    <source>
        <dbReference type="EMBL" id="ELY24555.1"/>
    </source>
</evidence>
<dbReference type="OrthoDB" id="214116at2157"/>
<dbReference type="PANTHER" id="PTHR13812">
    <property type="entry name" value="KETIMINE REDUCTASE MU-CRYSTALLIN"/>
    <property type="match status" value="1"/>
</dbReference>
<dbReference type="PIRSF" id="PIRSF001439">
    <property type="entry name" value="CryM"/>
    <property type="match status" value="1"/>
</dbReference>
<name>A0A384LFZ9_HALVD</name>
<reference evidence="3" key="1">
    <citation type="submission" date="2012-11" db="EMBL/GenBank/DDBJ databases">
        <authorList>
            <person name="Becker E.A."/>
            <person name="Seitzer P."/>
            <person name="Tritt A."/>
            <person name="Larsen D."/>
            <person name="Yao A."/>
            <person name="Wu D."/>
            <person name="Darling A."/>
            <person name="Eisen J.A."/>
            <person name="Facciotti M.T."/>
        </authorList>
    </citation>
    <scope>NUCLEOTIDE SEQUENCE [LARGE SCALE GENOMIC DNA]</scope>
    <source>
        <strain evidence="3">ATCC 29605 / DSM 3757 / JCM 8879 / NBRC 14742 / NCIMB 2012 / VKM B-1768 / DS2</strain>
    </source>
</reference>
<accession>A0A384LFZ9</accession>
<dbReference type="Gene3D" id="3.40.50.720">
    <property type="entry name" value="NAD(P)-binding Rossmann-like Domain"/>
    <property type="match status" value="1"/>
</dbReference>
<dbReference type="Pfam" id="PF02423">
    <property type="entry name" value="OCD_Mu_crystall"/>
    <property type="match status" value="1"/>
</dbReference>
<proteinExistence type="predicted"/>
<dbReference type="Proteomes" id="UP000011532">
    <property type="component" value="Unassembled WGS sequence"/>
</dbReference>
<dbReference type="InterPro" id="IPR036291">
    <property type="entry name" value="NAD(P)-bd_dom_sf"/>
</dbReference>
<dbReference type="InterPro" id="IPR023401">
    <property type="entry name" value="ODC_N"/>
</dbReference>
<comment type="caution">
    <text evidence="2">The sequence shown here is derived from an EMBL/GenBank/DDBJ whole genome shotgun (WGS) entry which is preliminary data.</text>
</comment>
<evidence type="ECO:0000313" key="3">
    <source>
        <dbReference type="Proteomes" id="UP000011532"/>
    </source>
</evidence>
<dbReference type="EMBL" id="AOHU01000104">
    <property type="protein sequence ID" value="ELY24555.1"/>
    <property type="molecule type" value="Genomic_DNA"/>
</dbReference>
<dbReference type="InterPro" id="IPR003462">
    <property type="entry name" value="ODC_Mu_crystall"/>
</dbReference>